<sequence>MGVGDSVGWVWVTVGWAECRLSWVWVTLGVAGLDVVFIDMMCGGMARRRRAGKEEEIGVWV</sequence>
<keyword evidence="3" id="KW-1185">Reference proteome</keyword>
<accession>A0A8J5N1C0</accession>
<dbReference type="AlphaFoldDB" id="A0A8J5N1C0"/>
<comment type="caution">
    <text evidence="2">The sequence shown here is derived from an EMBL/GenBank/DDBJ whole genome shotgun (WGS) entry which is preliminary data.</text>
</comment>
<keyword evidence="1" id="KW-0472">Membrane</keyword>
<evidence type="ECO:0000256" key="1">
    <source>
        <dbReference type="SAM" id="Phobius"/>
    </source>
</evidence>
<evidence type="ECO:0000313" key="3">
    <source>
        <dbReference type="Proteomes" id="UP000747542"/>
    </source>
</evidence>
<proteinExistence type="predicted"/>
<name>A0A8J5N1C0_HOMAM</name>
<protein>
    <recommendedName>
        <fullName evidence="4">Transmembrane protein</fullName>
    </recommendedName>
</protein>
<evidence type="ECO:0000313" key="2">
    <source>
        <dbReference type="EMBL" id="KAG7170871.1"/>
    </source>
</evidence>
<reference evidence="2" key="1">
    <citation type="journal article" date="2021" name="Sci. Adv.">
        <title>The American lobster genome reveals insights on longevity, neural, and immune adaptations.</title>
        <authorList>
            <person name="Polinski J.M."/>
            <person name="Zimin A.V."/>
            <person name="Clark K.F."/>
            <person name="Kohn A.B."/>
            <person name="Sadowski N."/>
            <person name="Timp W."/>
            <person name="Ptitsyn A."/>
            <person name="Khanna P."/>
            <person name="Romanova D.Y."/>
            <person name="Williams P."/>
            <person name="Greenwood S.J."/>
            <person name="Moroz L.L."/>
            <person name="Walt D.R."/>
            <person name="Bodnar A.G."/>
        </authorList>
    </citation>
    <scope>NUCLEOTIDE SEQUENCE</scope>
    <source>
        <strain evidence="2">GMGI-L3</strain>
    </source>
</reference>
<dbReference type="EMBL" id="JAHLQT010013238">
    <property type="protein sequence ID" value="KAG7170871.1"/>
    <property type="molecule type" value="Genomic_DNA"/>
</dbReference>
<dbReference type="Proteomes" id="UP000747542">
    <property type="component" value="Unassembled WGS sequence"/>
</dbReference>
<keyword evidence="1" id="KW-1133">Transmembrane helix</keyword>
<keyword evidence="1" id="KW-0812">Transmembrane</keyword>
<gene>
    <name evidence="2" type="ORF">Hamer_G012433</name>
</gene>
<feature type="transmembrane region" description="Helical" evidence="1">
    <location>
        <begin position="20"/>
        <end position="40"/>
    </location>
</feature>
<organism evidence="2 3">
    <name type="scientific">Homarus americanus</name>
    <name type="common">American lobster</name>
    <dbReference type="NCBI Taxonomy" id="6706"/>
    <lineage>
        <taxon>Eukaryota</taxon>
        <taxon>Metazoa</taxon>
        <taxon>Ecdysozoa</taxon>
        <taxon>Arthropoda</taxon>
        <taxon>Crustacea</taxon>
        <taxon>Multicrustacea</taxon>
        <taxon>Malacostraca</taxon>
        <taxon>Eumalacostraca</taxon>
        <taxon>Eucarida</taxon>
        <taxon>Decapoda</taxon>
        <taxon>Pleocyemata</taxon>
        <taxon>Astacidea</taxon>
        <taxon>Nephropoidea</taxon>
        <taxon>Nephropidae</taxon>
        <taxon>Homarus</taxon>
    </lineage>
</organism>
<evidence type="ECO:0008006" key="4">
    <source>
        <dbReference type="Google" id="ProtNLM"/>
    </source>
</evidence>